<dbReference type="InterPro" id="IPR012337">
    <property type="entry name" value="RNaseH-like_sf"/>
</dbReference>
<accession>A0A1U8A4K0</accession>
<dbReference type="STRING" id="4432.A0A1U8A4K0"/>
<dbReference type="OMA" id="LFQSSCV"/>
<keyword evidence="3" id="KW-1185">Reference proteome</keyword>
<reference evidence="4" key="1">
    <citation type="submission" date="2025-08" db="UniProtKB">
        <authorList>
            <consortium name="RefSeq"/>
        </authorList>
    </citation>
    <scope>IDENTIFICATION</scope>
</reference>
<organism evidence="3 4">
    <name type="scientific">Nelumbo nucifera</name>
    <name type="common">Sacred lotus</name>
    <dbReference type="NCBI Taxonomy" id="4432"/>
    <lineage>
        <taxon>Eukaryota</taxon>
        <taxon>Viridiplantae</taxon>
        <taxon>Streptophyta</taxon>
        <taxon>Embryophyta</taxon>
        <taxon>Tracheophyta</taxon>
        <taxon>Spermatophyta</taxon>
        <taxon>Magnoliopsida</taxon>
        <taxon>Proteales</taxon>
        <taxon>Nelumbonaceae</taxon>
        <taxon>Nelumbo</taxon>
    </lineage>
</organism>
<dbReference type="SUPFAM" id="SSF53098">
    <property type="entry name" value="Ribonuclease H-like"/>
    <property type="match status" value="1"/>
</dbReference>
<dbReference type="GeneID" id="104596654"/>
<protein>
    <submittedName>
        <fullName evidence="4">Uncharacterized protein LOC104596654</fullName>
    </submittedName>
</protein>
<gene>
    <name evidence="4" type="primary">LOC104596654</name>
</gene>
<feature type="region of interest" description="Disordered" evidence="1">
    <location>
        <begin position="1"/>
        <end position="116"/>
    </location>
</feature>
<dbReference type="AlphaFoldDB" id="A0A1U8A4K0"/>
<dbReference type="RefSeq" id="XP_010256211.1">
    <property type="nucleotide sequence ID" value="XM_010257909.1"/>
</dbReference>
<dbReference type="OrthoDB" id="1938465at2759"/>
<proteinExistence type="predicted"/>
<dbReference type="InParanoid" id="A0A1U8A4K0"/>
<evidence type="ECO:0000256" key="1">
    <source>
        <dbReference type="SAM" id="MobiDB-lite"/>
    </source>
</evidence>
<evidence type="ECO:0000313" key="3">
    <source>
        <dbReference type="Proteomes" id="UP000189703"/>
    </source>
</evidence>
<name>A0A1U8A4K0_NELNU</name>
<dbReference type="InterPro" id="IPR039537">
    <property type="entry name" value="Retrotran_Ty1/copia-like"/>
</dbReference>
<dbReference type="InterPro" id="IPR057670">
    <property type="entry name" value="SH3_retrovirus"/>
</dbReference>
<dbReference type="KEGG" id="nnu:104596654"/>
<dbReference type="GO" id="GO:0003676">
    <property type="term" value="F:nucleic acid binding"/>
    <property type="evidence" value="ECO:0007669"/>
    <property type="project" value="InterPro"/>
</dbReference>
<dbReference type="eggNOG" id="KOG0017">
    <property type="taxonomic scope" value="Eukaryota"/>
</dbReference>
<sequence>MAANNERNAESSSKSEWWGDRPRDTSTGHGANRGKGGGPSGGCDRGSAKTHAAQSSAGHEVAANAVVTNGDRPRDTSTGHGVDRGKGGRPSGGCDRGSAKTHAAQSSAGHEVAANAVVTDGDRTRINRLNDEQWQTLVSMLDAYKTRTNEKLSSKTYSTEWIVDYGVSHHMTGNLNVLVDTYDVAPCPDRISRTLIGAGEQLDGVYVFKGVAPIRACKTYGIGSCDLWHQRLGHPSYQTMSLLFSIGAYRVPASCGAAYFLTIVDDYSRAIWIYLLAEKSEVGRTLKNFCAMVERQFNKKVKVGILFQSSCVGTPQQNGRVERKHCHILNVARALRFQAHLPISFWGECVLTARYLINQTPSTLLGDKTPYEMLFEQSPSYKHLRVFGCLCFSHTRDRDKFAARSRKCIFVGYPFGKKGWKLYDLESGDYFVSRDVVFSEAEFPFTTPEHQPSVTSPPVAKENVGLPWATLPDMVSKSPHIKVRGSDTVNEKGHQNTGNDEEASPLDETRSHVACRNNETPVACQPTIELLGCGHREKRPPNYLQDFVTHSARRLDPSAVSPASSQSSGTPYPITNYVTYDNFSVKHRHFLATVTAS</sequence>
<feature type="compositionally biased region" description="Basic and acidic residues" evidence="1">
    <location>
        <begin position="71"/>
        <end position="86"/>
    </location>
</feature>
<dbReference type="Proteomes" id="UP000189703">
    <property type="component" value="Unplaced"/>
</dbReference>
<feature type="region of interest" description="Disordered" evidence="1">
    <location>
        <begin position="484"/>
        <end position="509"/>
    </location>
</feature>
<evidence type="ECO:0000313" key="4">
    <source>
        <dbReference type="RefSeq" id="XP_010256211.1"/>
    </source>
</evidence>
<dbReference type="PANTHER" id="PTHR42648">
    <property type="entry name" value="TRANSPOSASE, PUTATIVE-RELATED"/>
    <property type="match status" value="1"/>
</dbReference>
<dbReference type="PANTHER" id="PTHR42648:SF31">
    <property type="entry name" value="RNA-DIRECTED DNA POLYMERASE"/>
    <property type="match status" value="1"/>
</dbReference>
<dbReference type="InterPro" id="IPR036397">
    <property type="entry name" value="RNaseH_sf"/>
</dbReference>
<feature type="compositionally biased region" description="Basic and acidic residues" evidence="1">
    <location>
        <begin position="17"/>
        <end position="26"/>
    </location>
</feature>
<dbReference type="Gene3D" id="3.30.420.10">
    <property type="entry name" value="Ribonuclease H-like superfamily/Ribonuclease H"/>
    <property type="match status" value="1"/>
</dbReference>
<dbReference type="Pfam" id="PF25597">
    <property type="entry name" value="SH3_retrovirus"/>
    <property type="match status" value="1"/>
</dbReference>
<evidence type="ECO:0000259" key="2">
    <source>
        <dbReference type="Pfam" id="PF25597"/>
    </source>
</evidence>
<feature type="domain" description="Retroviral polymerase SH3-like" evidence="2">
    <location>
        <begin position="389"/>
        <end position="448"/>
    </location>
</feature>
<feature type="compositionally biased region" description="Gly residues" evidence="1">
    <location>
        <begin position="31"/>
        <end position="44"/>
    </location>
</feature>